<comment type="caution">
    <text evidence="12">The sequence shown here is derived from an EMBL/GenBank/DDBJ whole genome shotgun (WGS) entry which is preliminary data.</text>
</comment>
<feature type="signal peptide" evidence="11">
    <location>
        <begin position="1"/>
        <end position="18"/>
    </location>
</feature>
<accession>A0A642VDY0</accession>
<organism evidence="12 13">
    <name type="scientific">Trichomonascus ciferrii</name>
    <dbReference type="NCBI Taxonomy" id="44093"/>
    <lineage>
        <taxon>Eukaryota</taxon>
        <taxon>Fungi</taxon>
        <taxon>Dikarya</taxon>
        <taxon>Ascomycota</taxon>
        <taxon>Saccharomycotina</taxon>
        <taxon>Dipodascomycetes</taxon>
        <taxon>Dipodascales</taxon>
        <taxon>Trichomonascaceae</taxon>
        <taxon>Trichomonascus</taxon>
        <taxon>Trichomonascus ciferrii complex</taxon>
    </lineage>
</organism>
<evidence type="ECO:0000313" key="12">
    <source>
        <dbReference type="EMBL" id="KAA8917592.1"/>
    </source>
</evidence>
<dbReference type="GO" id="GO:0009251">
    <property type="term" value="P:glucan catabolic process"/>
    <property type="evidence" value="ECO:0007669"/>
    <property type="project" value="TreeGrafter"/>
</dbReference>
<proteinExistence type="inferred from homology"/>
<dbReference type="Proteomes" id="UP000761534">
    <property type="component" value="Unassembled WGS sequence"/>
</dbReference>
<evidence type="ECO:0000256" key="2">
    <source>
        <dbReference type="ARBA" id="ARBA00005641"/>
    </source>
</evidence>
<comment type="similarity">
    <text evidence="2">Belongs to the glycosyl hydrolase 5 (cellulase A) family.</text>
</comment>
<dbReference type="EC" id="3.2.1.58" evidence="9"/>
<evidence type="ECO:0000256" key="6">
    <source>
        <dbReference type="ARBA" id="ARBA00023295"/>
    </source>
</evidence>
<dbReference type="GO" id="GO:0004338">
    <property type="term" value="F:glucan exo-1,3-beta-glucosidase activity"/>
    <property type="evidence" value="ECO:0007669"/>
    <property type="project" value="UniProtKB-EC"/>
</dbReference>
<dbReference type="GO" id="GO:0005576">
    <property type="term" value="C:extracellular region"/>
    <property type="evidence" value="ECO:0007669"/>
    <property type="project" value="UniProtKB-SubCell"/>
</dbReference>
<keyword evidence="5" id="KW-0378">Hydrolase</keyword>
<evidence type="ECO:0000256" key="10">
    <source>
        <dbReference type="SAM" id="MobiDB-lite"/>
    </source>
</evidence>
<comment type="catalytic activity">
    <reaction evidence="8">
        <text>Successive hydrolysis of beta-D-glucose units from the non-reducing ends of (1-&gt;3)-beta-D-glucans, releasing alpha-glucose.</text>
        <dbReference type="EC" id="3.2.1.58"/>
    </reaction>
</comment>
<evidence type="ECO:0000256" key="3">
    <source>
        <dbReference type="ARBA" id="ARBA00022525"/>
    </source>
</evidence>
<gene>
    <name evidence="12" type="ORF">TRICI_000285</name>
</gene>
<evidence type="ECO:0000256" key="1">
    <source>
        <dbReference type="ARBA" id="ARBA00004613"/>
    </source>
</evidence>
<keyword evidence="7" id="KW-0961">Cell wall biogenesis/degradation</keyword>
<comment type="subcellular location">
    <subcellularLocation>
        <location evidence="1">Secreted</location>
    </subcellularLocation>
</comment>
<evidence type="ECO:0000256" key="5">
    <source>
        <dbReference type="ARBA" id="ARBA00022801"/>
    </source>
</evidence>
<protein>
    <recommendedName>
        <fullName evidence="9">glucan 1,3-beta-glucosidase</fullName>
        <ecNumber evidence="9">3.2.1.58</ecNumber>
    </recommendedName>
</protein>
<evidence type="ECO:0000313" key="13">
    <source>
        <dbReference type="Proteomes" id="UP000761534"/>
    </source>
</evidence>
<evidence type="ECO:0000256" key="7">
    <source>
        <dbReference type="ARBA" id="ARBA00023316"/>
    </source>
</evidence>
<dbReference type="InterPro" id="IPR017853">
    <property type="entry name" value="GH"/>
</dbReference>
<evidence type="ECO:0000256" key="4">
    <source>
        <dbReference type="ARBA" id="ARBA00022729"/>
    </source>
</evidence>
<dbReference type="PANTHER" id="PTHR31297">
    <property type="entry name" value="GLUCAN ENDO-1,6-BETA-GLUCOSIDASE B"/>
    <property type="match status" value="1"/>
</dbReference>
<keyword evidence="3" id="KW-0964">Secreted</keyword>
<dbReference type="AlphaFoldDB" id="A0A642VDY0"/>
<evidence type="ECO:0000256" key="11">
    <source>
        <dbReference type="SAM" id="SignalP"/>
    </source>
</evidence>
<keyword evidence="6" id="KW-0326">Glycosidase</keyword>
<evidence type="ECO:0000256" key="8">
    <source>
        <dbReference type="ARBA" id="ARBA00036824"/>
    </source>
</evidence>
<evidence type="ECO:0000256" key="9">
    <source>
        <dbReference type="ARBA" id="ARBA00038929"/>
    </source>
</evidence>
<dbReference type="PANTHER" id="PTHR31297:SF1">
    <property type="entry name" value="GLUCAN 1,3-BETA-GLUCOSIDASE I_II-RELATED"/>
    <property type="match status" value="1"/>
</dbReference>
<dbReference type="VEuPathDB" id="FungiDB:TRICI_000285"/>
<dbReference type="Gene3D" id="3.20.20.80">
    <property type="entry name" value="Glycosidases"/>
    <property type="match status" value="1"/>
</dbReference>
<reference evidence="12" key="1">
    <citation type="journal article" date="2019" name="G3 (Bethesda)">
        <title>Genome Assemblies of Two Rare Opportunistic Yeast Pathogens: Diutina rugosa (syn. Candida rugosa) and Trichomonascus ciferrii (syn. Candida ciferrii).</title>
        <authorList>
            <person name="Mixao V."/>
            <person name="Saus E."/>
            <person name="Hansen A.P."/>
            <person name="Lass-Florl C."/>
            <person name="Gabaldon T."/>
        </authorList>
    </citation>
    <scope>NUCLEOTIDE SEQUENCE</scope>
    <source>
        <strain evidence="12">CBS 4856</strain>
    </source>
</reference>
<dbReference type="InterPro" id="IPR050386">
    <property type="entry name" value="Glycosyl_hydrolase_5"/>
</dbReference>
<dbReference type="GO" id="GO:0071555">
    <property type="term" value="P:cell wall organization"/>
    <property type="evidence" value="ECO:0007669"/>
    <property type="project" value="UniProtKB-KW"/>
</dbReference>
<keyword evidence="4 11" id="KW-0732">Signal</keyword>
<feature type="chain" id="PRO_5025047486" description="glucan 1,3-beta-glucosidase" evidence="11">
    <location>
        <begin position="19"/>
        <end position="467"/>
    </location>
</feature>
<dbReference type="GO" id="GO:0009986">
    <property type="term" value="C:cell surface"/>
    <property type="evidence" value="ECO:0007669"/>
    <property type="project" value="TreeGrafter"/>
</dbReference>
<dbReference type="OrthoDB" id="62120at2759"/>
<dbReference type="EMBL" id="SWFS01000026">
    <property type="protein sequence ID" value="KAA8917592.1"/>
    <property type="molecule type" value="Genomic_DNA"/>
</dbReference>
<name>A0A642VDY0_9ASCO</name>
<feature type="region of interest" description="Disordered" evidence="10">
    <location>
        <begin position="441"/>
        <end position="467"/>
    </location>
</feature>
<dbReference type="SUPFAM" id="SSF51445">
    <property type="entry name" value="(Trans)glycosidases"/>
    <property type="match status" value="1"/>
</dbReference>
<keyword evidence="13" id="KW-1185">Reference proteome</keyword>
<sequence length="467" mass="53279">MLFRTLFICSLSLLVVQSRTLHYNVQNVEYDKIVRGVNLGGWLLMEPYITPSLFEAASNATSRANSSLYNISSGVPKDEYTYCQMLGYHECKKRLEGHWSSFYRRNDFFQMARFGLTHVRIPIGYWGFEVKKNDAFVQGQEKYLDDAIDWCREAGISVWIDLQGLPGSQNGMPNSGRIKQTGWLNEGNQNLTLKILDYISKKYGSDRYNDVVEAVQVVSEAIPGPMPLRLLYFYSDAFDTIRENSNLTIVFSDALAEMDTWEHLLLTNGTAPYSNFFFDKHEYPALMPDLIRRPIENKVNAVCQEGMILKSSKLPVIVGEWSAALTDCAKYYNGVGVGHYYDGTIPNVPPGGDCEHQNDINQWTIDELNNHRRYVESQLEAWEQAGGWFFSNYKTESAVSFDFFNLVRAGVIPFPLNQRKYPGICEYNSYNDTGNHNHNETLGWNSTENTGNPNCNDTLGYNSTQLF</sequence>